<sequence>MKDFTGPNGELIQVARKNPETVVVDGKSYQAVELSRDKGFDFNFSDSLVEISDSPWNYIQFSLTEDKINHSISFSAVSPDRSYQLKKEFRFYPSENYFKLSISIINFSKEKLSFASQKNVRYLRTFGSLGPYPKDRPLSDRDTANFFRFYYLGGSFQDTLDGSSSVGFWSSVGNFFTGNSGTDESFSIKTDKESGVDFAGTGSRYFIAVADPLDHKPHGIVLDNRPKNESGAVLVYDNILLNPGENYNLDFASYIGIRESEGMAFKNPEFDPSQSKNSPFVGLSSDLNKSFNQGITTPFRNGIIWILKQIYRFTIPNYGWSIIIFAILFKLVFYPLNQKQADSMKKMQELSPQLKTINEKFANDPKMRQQKTMELYKKNNVNPVGGCLPMVIQIPIFIALYTAFSDTIDLWNSPFLWVKDLSEPDVIWTSPAIPYFTQTGIGLNLLALLMVGTQVFQTRMTSVSMDPNQKMLMYVMPVMMLYIFWNMPSGVTLYWTFQNVLSIGQQWITNHLKKPKKRKKRKFNRNELIIEDIHMENYIFEAEAKSKSEAEEYTLKTLRLNSDEVRFETVDSGKGGFFGISQKKPAIVRAYVISRDLPAEKIIHGVVLTVLKKMGIEAEVVGMGDVDGKIYVEVASKESGLVIGKRGSTLDAIQFILNLMVDSKIRHGRKIVLDIESYRDKRELSLVRLGKSVAATVAKTGKSKLLEPMNPFERRIIHMALQENEKVFTRSEGNGTYKKVRIIPMKDKHKYKDVVEKGPNNDLLEEVNFE</sequence>
<dbReference type="PANTHER" id="PTHR35800:SF1">
    <property type="entry name" value="RNA-BINDING PROTEIN KHPB"/>
    <property type="match status" value="1"/>
</dbReference>
<dbReference type="SMART" id="SM00393">
    <property type="entry name" value="R3H"/>
    <property type="match status" value="1"/>
</dbReference>
<keyword evidence="12" id="KW-1133">Transmembrane helix</keyword>
<dbReference type="InterPro" id="IPR039247">
    <property type="entry name" value="KhpB"/>
</dbReference>
<comment type="domain">
    <text evidence="11">Has an N-terminal Jag-N domain and 2 RNA-binding domains (KH and R3H).</text>
</comment>
<proteinExistence type="inferred from homology"/>
<comment type="subunit">
    <text evidence="11">Forms a complex with KhpA.</text>
</comment>
<dbReference type="InterPro" id="IPR038221">
    <property type="entry name" value="YidC_periplasmic_sf"/>
</dbReference>
<evidence type="ECO:0000256" key="5">
    <source>
        <dbReference type="ARBA" id="ARBA00022490"/>
    </source>
</evidence>
<gene>
    <name evidence="12" type="primary">yidC</name>
    <name evidence="11" type="synonym">eloR</name>
    <name evidence="11" type="synonym">khpB</name>
    <name evidence="14" type="ORF">LEP1GSC029_2347</name>
</gene>
<dbReference type="Gene3D" id="3.30.30.80">
    <property type="entry name" value="probable RNA-binding protein from clostridium symbiosum atcc 14940"/>
    <property type="match status" value="1"/>
</dbReference>
<comment type="similarity">
    <text evidence="11">Belongs to the KhpB RNA-binding protein family.</text>
</comment>
<keyword evidence="10 11" id="KW-0961">Cell wall biogenesis/degradation</keyword>
<feature type="transmembrane region" description="Helical" evidence="12">
    <location>
        <begin position="432"/>
        <end position="451"/>
    </location>
</feature>
<keyword evidence="9 12" id="KW-0143">Chaperone</keyword>
<dbReference type="HAMAP" id="MF_00867">
    <property type="entry name" value="KhpB"/>
    <property type="match status" value="1"/>
</dbReference>
<evidence type="ECO:0000256" key="11">
    <source>
        <dbReference type="HAMAP-Rule" id="MF_00867"/>
    </source>
</evidence>
<evidence type="ECO:0000256" key="6">
    <source>
        <dbReference type="ARBA" id="ARBA00022884"/>
    </source>
</evidence>
<feature type="transmembrane region" description="Helical" evidence="12">
    <location>
        <begin position="318"/>
        <end position="337"/>
    </location>
</feature>
<protein>
    <recommendedName>
        <fullName evidence="11 12">Multifunctional fusion protein</fullName>
    </recommendedName>
    <domain>
        <recommendedName>
            <fullName evidence="12">Membrane protein insertase YidC</fullName>
        </recommendedName>
        <alternativeName>
            <fullName evidence="12">Foldase YidC</fullName>
        </alternativeName>
        <alternativeName>
            <fullName evidence="12">Membrane integrase YidC</fullName>
        </alternativeName>
        <alternativeName>
            <fullName evidence="12">Membrane protein YidC</fullName>
        </alternativeName>
    </domain>
    <domain>
        <recommendedName>
            <fullName evidence="11">RNA-binding protein KhpB</fullName>
        </recommendedName>
        <alternativeName>
            <fullName evidence="11">RNA-binding protein EloR</fullName>
        </alternativeName>
    </domain>
</protein>
<keyword evidence="6 11" id="KW-0694">RNA-binding</keyword>
<dbReference type="GO" id="GO:0009252">
    <property type="term" value="P:peptidoglycan biosynthetic process"/>
    <property type="evidence" value="ECO:0007669"/>
    <property type="project" value="UniProtKB-UniRule"/>
</dbReference>
<comment type="function">
    <text evidence="11">A probable RNA chaperone. Forms a complex with KhpA which binds to cellular RNA and controls its expression. Plays a role in peptidoglycan (PG) homeostasis and cell length regulation.</text>
</comment>
<dbReference type="InterPro" id="IPR015946">
    <property type="entry name" value="KH_dom-like_a/b"/>
</dbReference>
<organism evidence="14 15">
    <name type="scientific">Leptospira interrogans str. 2002000626</name>
    <dbReference type="NCBI Taxonomy" id="996803"/>
    <lineage>
        <taxon>Bacteria</taxon>
        <taxon>Pseudomonadati</taxon>
        <taxon>Spirochaetota</taxon>
        <taxon>Spirochaetia</taxon>
        <taxon>Leptospirales</taxon>
        <taxon>Leptospiraceae</taxon>
        <taxon>Leptospira</taxon>
    </lineage>
</organism>
<keyword evidence="8 11" id="KW-0133">Cell shape</keyword>
<keyword evidence="12" id="KW-0812">Transmembrane</keyword>
<dbReference type="InterPro" id="IPR038008">
    <property type="entry name" value="Jag_KH"/>
</dbReference>
<evidence type="ECO:0000256" key="4">
    <source>
        <dbReference type="ARBA" id="ARBA00022475"/>
    </source>
</evidence>
<evidence type="ECO:0000256" key="9">
    <source>
        <dbReference type="ARBA" id="ARBA00023186"/>
    </source>
</evidence>
<dbReference type="NCBIfam" id="NF041568">
    <property type="entry name" value="Jag_EloR"/>
    <property type="match status" value="1"/>
</dbReference>
<dbReference type="InterPro" id="IPR001374">
    <property type="entry name" value="R3H_dom"/>
</dbReference>
<keyword evidence="5 11" id="KW-0963">Cytoplasm</keyword>
<dbReference type="GO" id="GO:0015031">
    <property type="term" value="P:protein transport"/>
    <property type="evidence" value="ECO:0007669"/>
    <property type="project" value="UniProtKB-KW"/>
</dbReference>
<comment type="subcellular location">
    <subcellularLocation>
        <location evidence="1">Cell inner membrane</location>
        <topology evidence="1">Multi-pass membrane protein</topology>
    </subcellularLocation>
    <subcellularLocation>
        <location evidence="12">Cell membrane</location>
        <topology evidence="12">Multi-pass membrane protein</topology>
    </subcellularLocation>
    <subcellularLocation>
        <location evidence="11">Cytoplasm</location>
    </subcellularLocation>
</comment>
<dbReference type="InterPro" id="IPR038247">
    <property type="entry name" value="Jag_N_dom_sf"/>
</dbReference>
<dbReference type="Proteomes" id="UP000012329">
    <property type="component" value="Unassembled WGS sequence"/>
</dbReference>
<dbReference type="GO" id="GO:0032977">
    <property type="term" value="F:membrane insertase activity"/>
    <property type="evidence" value="ECO:0007669"/>
    <property type="project" value="InterPro"/>
</dbReference>
<dbReference type="InterPro" id="IPR047196">
    <property type="entry name" value="YidC_ALB_C"/>
</dbReference>
<dbReference type="PANTHER" id="PTHR35800">
    <property type="entry name" value="PROTEIN JAG"/>
    <property type="match status" value="1"/>
</dbReference>
<dbReference type="Gene3D" id="3.30.300.20">
    <property type="match status" value="1"/>
</dbReference>
<evidence type="ECO:0000256" key="10">
    <source>
        <dbReference type="ARBA" id="ARBA00023316"/>
    </source>
</evidence>
<dbReference type="InterPro" id="IPR032782">
    <property type="entry name" value="KhpB_N"/>
</dbReference>
<reference evidence="14 15" key="1">
    <citation type="submission" date="2013-02" db="EMBL/GenBank/DDBJ databases">
        <authorList>
            <person name="Harkins D.M."/>
            <person name="Durkin A.S."/>
            <person name="Brinkac L.M."/>
            <person name="Haft D.H."/>
            <person name="Selengut J.D."/>
            <person name="Sanka R."/>
            <person name="DePew J."/>
            <person name="Purushe J."/>
            <person name="Whelen A.C."/>
            <person name="Vinetz J.M."/>
            <person name="Sutton G.G."/>
            <person name="Nierman W.C."/>
            <person name="Fouts D.E."/>
        </authorList>
    </citation>
    <scope>NUCLEOTIDE SEQUENCE [LARGE SCALE GENOMIC DNA]</scope>
    <source>
        <strain evidence="14 15">2002000626</strain>
    </source>
</reference>
<keyword evidence="7 12" id="KW-0653">Protein transport</keyword>
<evidence type="ECO:0000256" key="2">
    <source>
        <dbReference type="ARBA" id="ARBA00010527"/>
    </source>
</evidence>
<evidence type="ECO:0000256" key="7">
    <source>
        <dbReference type="ARBA" id="ARBA00022927"/>
    </source>
</evidence>
<accession>A0A829DAK9</accession>
<dbReference type="GO" id="GO:0005886">
    <property type="term" value="C:plasma membrane"/>
    <property type="evidence" value="ECO:0007669"/>
    <property type="project" value="UniProtKB-SubCell"/>
</dbReference>
<comment type="function">
    <text evidence="12">Required for the insertion and/or proper folding and/or complex formation of integral membrane proteins into the membrane. Involved in integration of membrane proteins that insert both dependently and independently of the Sec translocase complex, as well as at least some lipoproteins. Aids folding of multispanning membrane proteins.</text>
</comment>
<dbReference type="HAMAP" id="MF_01810">
    <property type="entry name" value="YidC_type1"/>
    <property type="match status" value="1"/>
</dbReference>
<comment type="caution">
    <text evidence="11">Lacks conserved residue(s) required for the propagation of feature annotation.</text>
</comment>
<comment type="caution">
    <text evidence="14">The sequence shown here is derived from an EMBL/GenBank/DDBJ whole genome shotgun (WGS) entry which is preliminary data.</text>
</comment>
<name>A0A829DAK9_LEPIR</name>
<dbReference type="GO" id="GO:0003723">
    <property type="term" value="F:RNA binding"/>
    <property type="evidence" value="ECO:0007669"/>
    <property type="project" value="UniProtKB-UniRule"/>
</dbReference>
<evidence type="ECO:0000259" key="13">
    <source>
        <dbReference type="PROSITE" id="PS51061"/>
    </source>
</evidence>
<feature type="transmembrane region" description="Helical" evidence="12">
    <location>
        <begin position="471"/>
        <end position="487"/>
    </location>
</feature>
<evidence type="ECO:0000256" key="12">
    <source>
        <dbReference type="HAMAP-Rule" id="MF_01810"/>
    </source>
</evidence>
<dbReference type="PROSITE" id="PS51061">
    <property type="entry name" value="R3H"/>
    <property type="match status" value="1"/>
</dbReference>
<evidence type="ECO:0000256" key="1">
    <source>
        <dbReference type="ARBA" id="ARBA00004429"/>
    </source>
</evidence>
<keyword evidence="12" id="KW-0472">Membrane</keyword>
<dbReference type="Pfam" id="PF02096">
    <property type="entry name" value="60KD_IMP"/>
    <property type="match status" value="1"/>
</dbReference>
<dbReference type="Pfam" id="PF13083">
    <property type="entry name" value="KH_KhpA-B"/>
    <property type="match status" value="1"/>
</dbReference>
<evidence type="ECO:0000313" key="14">
    <source>
        <dbReference type="EMBL" id="EMY05481.1"/>
    </source>
</evidence>
<dbReference type="CDD" id="cd02644">
    <property type="entry name" value="R3H_jag"/>
    <property type="match status" value="1"/>
</dbReference>
<dbReference type="Pfam" id="PF01424">
    <property type="entry name" value="R3H"/>
    <property type="match status" value="1"/>
</dbReference>
<dbReference type="InterPro" id="IPR028055">
    <property type="entry name" value="YidC/Oxa/ALB_C"/>
</dbReference>
<dbReference type="GO" id="GO:0071555">
    <property type="term" value="P:cell wall organization"/>
    <property type="evidence" value="ECO:0007669"/>
    <property type="project" value="UniProtKB-KW"/>
</dbReference>
<evidence type="ECO:0000256" key="3">
    <source>
        <dbReference type="ARBA" id="ARBA00022448"/>
    </source>
</evidence>
<dbReference type="GO" id="GO:0008360">
    <property type="term" value="P:regulation of cell shape"/>
    <property type="evidence" value="ECO:0007669"/>
    <property type="project" value="UniProtKB-KW"/>
</dbReference>
<dbReference type="CDD" id="cd02414">
    <property type="entry name" value="KH-II_Jag"/>
    <property type="match status" value="1"/>
</dbReference>
<evidence type="ECO:0000256" key="8">
    <source>
        <dbReference type="ARBA" id="ARBA00022960"/>
    </source>
</evidence>
<dbReference type="Gene3D" id="2.70.98.90">
    <property type="match status" value="1"/>
</dbReference>
<dbReference type="EMBL" id="AFJL02000086">
    <property type="protein sequence ID" value="EMY05481.1"/>
    <property type="molecule type" value="Genomic_DNA"/>
</dbReference>
<dbReference type="InterPro" id="IPR019998">
    <property type="entry name" value="Membr_insert_YidC"/>
</dbReference>
<dbReference type="SUPFAM" id="SSF82708">
    <property type="entry name" value="R3H domain"/>
    <property type="match status" value="1"/>
</dbReference>
<comment type="similarity">
    <text evidence="2 12">Belongs to the OXA1/ALB3/YidC family. Type 1 subfamily.</text>
</comment>
<feature type="transmembrane region" description="Helical" evidence="12">
    <location>
        <begin position="381"/>
        <end position="404"/>
    </location>
</feature>
<dbReference type="CDD" id="cd20070">
    <property type="entry name" value="5TM_YidC_Alb3"/>
    <property type="match status" value="1"/>
</dbReference>
<keyword evidence="4 12" id="KW-1003">Cell membrane</keyword>
<dbReference type="InterPro" id="IPR036867">
    <property type="entry name" value="R3H_dom_sf"/>
</dbReference>
<feature type="domain" description="R3H" evidence="13">
    <location>
        <begin position="680"/>
        <end position="746"/>
    </location>
</feature>
<dbReference type="NCBIfam" id="TIGR03592">
    <property type="entry name" value="yidC_oxa1_cterm"/>
    <property type="match status" value="1"/>
</dbReference>
<evidence type="ECO:0000313" key="15">
    <source>
        <dbReference type="Proteomes" id="UP000012329"/>
    </source>
</evidence>
<dbReference type="Gene3D" id="3.30.1370.50">
    <property type="entry name" value="R3H-like domain"/>
    <property type="match status" value="1"/>
</dbReference>
<dbReference type="GO" id="GO:0005737">
    <property type="term" value="C:cytoplasm"/>
    <property type="evidence" value="ECO:0007669"/>
    <property type="project" value="UniProtKB-SubCell"/>
</dbReference>
<dbReference type="SMART" id="SM01245">
    <property type="entry name" value="Jag_N"/>
    <property type="match status" value="1"/>
</dbReference>
<dbReference type="InterPro" id="IPR034079">
    <property type="entry name" value="R3H_KhpB"/>
</dbReference>
<dbReference type="Pfam" id="PF14804">
    <property type="entry name" value="Jag_N"/>
    <property type="match status" value="1"/>
</dbReference>
<comment type="subunit">
    <text evidence="12">Interacts with the Sec translocase complex via SecD. Specifically interacts with transmembrane segments of nascent integral membrane proteins during membrane integration.</text>
</comment>
<keyword evidence="3 12" id="KW-0813">Transport</keyword>
<dbReference type="AlphaFoldDB" id="A0A829DAK9"/>